<dbReference type="GeneTree" id="ENSGT00390000006287"/>
<dbReference type="Pfam" id="PF05721">
    <property type="entry name" value="PhyH"/>
    <property type="match status" value="1"/>
</dbReference>
<proteinExistence type="predicted"/>
<evidence type="ECO:0000313" key="2">
    <source>
        <dbReference type="Ensembl" id="ENSCSAVP00000006054.1"/>
    </source>
</evidence>
<dbReference type="STRING" id="51511.ENSCSAVP00000006054"/>
<dbReference type="HOGENOM" id="CLU_048953_5_1_1"/>
<dbReference type="eggNOG" id="ENOG502RXGN">
    <property type="taxonomic scope" value="Eukaryota"/>
</dbReference>
<evidence type="ECO:0000256" key="1">
    <source>
        <dbReference type="ARBA" id="ARBA00001962"/>
    </source>
</evidence>
<dbReference type="OMA" id="NCMHGSG"/>
<dbReference type="Gene3D" id="2.60.120.620">
    <property type="entry name" value="q2cbj1_9rhob like domain"/>
    <property type="match status" value="1"/>
</dbReference>
<reference evidence="2" key="2">
    <citation type="submission" date="2025-08" db="UniProtKB">
        <authorList>
            <consortium name="Ensembl"/>
        </authorList>
    </citation>
    <scope>IDENTIFICATION</scope>
</reference>
<comment type="cofactor">
    <cofactor evidence="1">
        <name>Fe cation</name>
        <dbReference type="ChEBI" id="CHEBI:24875"/>
    </cofactor>
</comment>
<protein>
    <recommendedName>
        <fullName evidence="4">Fe2OG dioxygenase domain-containing protein</fullName>
    </recommendedName>
</protein>
<dbReference type="AlphaFoldDB" id="H2YL52"/>
<dbReference type="PANTHER" id="PTHR20883:SF51">
    <property type="entry name" value="PHYTANOYL-COA HYDROXYLASE"/>
    <property type="match status" value="1"/>
</dbReference>
<organism evidence="2 3">
    <name type="scientific">Ciona savignyi</name>
    <name type="common">Pacific transparent sea squirt</name>
    <dbReference type="NCBI Taxonomy" id="51511"/>
    <lineage>
        <taxon>Eukaryota</taxon>
        <taxon>Metazoa</taxon>
        <taxon>Chordata</taxon>
        <taxon>Tunicata</taxon>
        <taxon>Ascidiacea</taxon>
        <taxon>Phlebobranchia</taxon>
        <taxon>Cionidae</taxon>
        <taxon>Ciona</taxon>
    </lineage>
</organism>
<dbReference type="InterPro" id="IPR008775">
    <property type="entry name" value="Phytyl_CoA_dOase-like"/>
</dbReference>
<dbReference type="Ensembl" id="ENSCSAVT00000006131.1">
    <property type="protein sequence ID" value="ENSCSAVP00000006054.1"/>
    <property type="gene ID" value="ENSCSAVG00000003617.1"/>
</dbReference>
<dbReference type="InParanoid" id="H2YL52"/>
<name>H2YL52_CIOSA</name>
<evidence type="ECO:0000313" key="3">
    <source>
        <dbReference type="Proteomes" id="UP000007875"/>
    </source>
</evidence>
<accession>H2YL52</accession>
<sequence length="244" mass="28170">TPGEAFEVTDGMKNAFDRDGFLLVRGLYSFAEIERLEKCLKLGHVTKHAFDLPDGDTMNSRMVIWNHPGVDYTGLFGRCRRWLTPLKKLLGGEVYHYHTKVNMKEPHTGGSFQWHQDYGYWYKNGILFPDLLSVMVAIHKCDRGNGCLKVLRGSHKFGRIDHVRIGGQNGADPERLKECQKVLEEVFVELEPGDGIFFHCNVLHSSEQNHSDRKRWVIIPCYNRMDNDPYVDHHHARATKLHKV</sequence>
<keyword evidence="3" id="KW-1185">Reference proteome</keyword>
<reference evidence="3" key="1">
    <citation type="submission" date="2003-08" db="EMBL/GenBank/DDBJ databases">
        <authorList>
            <person name="Birren B."/>
            <person name="Nusbaum C."/>
            <person name="Abebe A."/>
            <person name="Abouelleil A."/>
            <person name="Adekoya E."/>
            <person name="Ait-zahra M."/>
            <person name="Allen N."/>
            <person name="Allen T."/>
            <person name="An P."/>
            <person name="Anderson M."/>
            <person name="Anderson S."/>
            <person name="Arachchi H."/>
            <person name="Armbruster J."/>
            <person name="Bachantsang P."/>
            <person name="Baldwin J."/>
            <person name="Barry A."/>
            <person name="Bayul T."/>
            <person name="Blitshsteyn B."/>
            <person name="Bloom T."/>
            <person name="Blye J."/>
            <person name="Boguslavskiy L."/>
            <person name="Borowsky M."/>
            <person name="Boukhgalter B."/>
            <person name="Brunache A."/>
            <person name="Butler J."/>
            <person name="Calixte N."/>
            <person name="Calvo S."/>
            <person name="Camarata J."/>
            <person name="Campo K."/>
            <person name="Chang J."/>
            <person name="Cheshatsang Y."/>
            <person name="Citroen M."/>
            <person name="Collymore A."/>
            <person name="Considine T."/>
            <person name="Cook A."/>
            <person name="Cooke P."/>
            <person name="Corum B."/>
            <person name="Cuomo C."/>
            <person name="David R."/>
            <person name="Dawoe T."/>
            <person name="Degray S."/>
            <person name="Dodge S."/>
            <person name="Dooley K."/>
            <person name="Dorje P."/>
            <person name="Dorjee K."/>
            <person name="Dorris L."/>
            <person name="Duffey N."/>
            <person name="Dupes A."/>
            <person name="Elkins T."/>
            <person name="Engels R."/>
            <person name="Erickson J."/>
            <person name="Farina A."/>
            <person name="Faro S."/>
            <person name="Ferreira P."/>
            <person name="Fischer H."/>
            <person name="Fitzgerald M."/>
            <person name="Foley K."/>
            <person name="Gage D."/>
            <person name="Galagan J."/>
            <person name="Gearin G."/>
            <person name="Gnerre S."/>
            <person name="Gnirke A."/>
            <person name="Goyette A."/>
            <person name="Graham J."/>
            <person name="Grandbois E."/>
            <person name="Gyaltsen K."/>
            <person name="Hafez N."/>
            <person name="Hagopian D."/>
            <person name="Hagos B."/>
            <person name="Hall J."/>
            <person name="Hatcher B."/>
            <person name="Heller A."/>
            <person name="Higgins H."/>
            <person name="Honan T."/>
            <person name="Horn A."/>
            <person name="Houde N."/>
            <person name="Hughes L."/>
            <person name="Hulme W."/>
            <person name="Husby E."/>
            <person name="Iliev I."/>
            <person name="Jaffe D."/>
            <person name="Jones C."/>
            <person name="Kamal M."/>
            <person name="Kamat A."/>
            <person name="Kamvysselis M."/>
            <person name="Karlsson E."/>
            <person name="Kells C."/>
            <person name="Kieu A."/>
            <person name="Kisner P."/>
            <person name="Kodira C."/>
            <person name="Kulbokas E."/>
            <person name="Labutti K."/>
            <person name="Lama D."/>
            <person name="Landers T."/>
            <person name="Leger J."/>
            <person name="Levine S."/>
            <person name="Lewis D."/>
            <person name="Lewis T."/>
            <person name="Lindblad-toh K."/>
            <person name="Liu X."/>
            <person name="Lokyitsang T."/>
            <person name="Lokyitsang Y."/>
            <person name="Lucien O."/>
            <person name="Lui A."/>
            <person name="Ma L.J."/>
            <person name="Mabbitt R."/>
            <person name="Macdonald J."/>
            <person name="Maclean C."/>
            <person name="Major J."/>
            <person name="Manning J."/>
            <person name="Marabella R."/>
            <person name="Maru K."/>
            <person name="Matthews C."/>
            <person name="Mauceli E."/>
            <person name="Mccarthy M."/>
            <person name="Mcdonough S."/>
            <person name="Mcghee T."/>
            <person name="Meldrim J."/>
            <person name="Meneus L."/>
            <person name="Mesirov J."/>
            <person name="Mihalev A."/>
            <person name="Mihova T."/>
            <person name="Mikkelsen T."/>
            <person name="Mlenga V."/>
            <person name="Moru K."/>
            <person name="Mozes J."/>
            <person name="Mulrain L."/>
            <person name="Munson G."/>
            <person name="Naylor J."/>
            <person name="Newes C."/>
            <person name="Nguyen C."/>
            <person name="Nguyen N."/>
            <person name="Nguyen T."/>
            <person name="Nicol R."/>
            <person name="Nielsen C."/>
            <person name="Nizzari M."/>
            <person name="Norbu C."/>
            <person name="Norbu N."/>
            <person name="O'donnell P."/>
            <person name="Okoawo O."/>
            <person name="O'leary S."/>
            <person name="Omotosho B."/>
            <person name="O'neill K."/>
            <person name="Osman S."/>
            <person name="Parker S."/>
            <person name="Perrin D."/>
            <person name="Phunkhang P."/>
            <person name="Piqani B."/>
            <person name="Purcell S."/>
            <person name="Rachupka T."/>
            <person name="Ramasamy U."/>
            <person name="Rameau R."/>
            <person name="Ray V."/>
            <person name="Raymond C."/>
            <person name="Retta R."/>
            <person name="Richardson S."/>
            <person name="Rise C."/>
            <person name="Rodriguez J."/>
            <person name="Rogers J."/>
            <person name="Rogov P."/>
            <person name="Rutman M."/>
            <person name="Schupbach R."/>
            <person name="Seaman C."/>
            <person name="Settipalli S."/>
            <person name="Sharpe T."/>
            <person name="Sheridan J."/>
            <person name="Sherpa N."/>
            <person name="Shi J."/>
            <person name="Smirnov S."/>
            <person name="Smith C."/>
            <person name="Sougnez C."/>
            <person name="Spencer B."/>
            <person name="Stalker J."/>
            <person name="Stange-thomann N."/>
            <person name="Stavropoulos S."/>
            <person name="Stetson K."/>
            <person name="Stone C."/>
            <person name="Stone S."/>
            <person name="Stubbs M."/>
            <person name="Talamas J."/>
            <person name="Tchuinga P."/>
            <person name="Tenzing P."/>
            <person name="Tesfaye S."/>
            <person name="Theodore J."/>
            <person name="Thoulutsang Y."/>
            <person name="Topham K."/>
            <person name="Towey S."/>
            <person name="Tsamla T."/>
            <person name="Tsomo N."/>
            <person name="Vallee D."/>
            <person name="Vassiliev H."/>
            <person name="Venkataraman V."/>
            <person name="Vinson J."/>
            <person name="Vo A."/>
            <person name="Wade C."/>
            <person name="Wang S."/>
            <person name="Wangchuk T."/>
            <person name="Wangdi T."/>
            <person name="Whittaker C."/>
            <person name="Wilkinson J."/>
            <person name="Wu Y."/>
            <person name="Wyman D."/>
            <person name="Yadav S."/>
            <person name="Yang S."/>
            <person name="Yang X."/>
            <person name="Yeager S."/>
            <person name="Yee E."/>
            <person name="Young G."/>
            <person name="Zainoun J."/>
            <person name="Zembeck L."/>
            <person name="Zimmer A."/>
            <person name="Zody M."/>
            <person name="Lander E."/>
        </authorList>
    </citation>
    <scope>NUCLEOTIDE SEQUENCE [LARGE SCALE GENOMIC DNA]</scope>
</reference>
<dbReference type="PANTHER" id="PTHR20883">
    <property type="entry name" value="PHYTANOYL-COA DIOXYGENASE DOMAIN CONTAINING 1"/>
    <property type="match status" value="1"/>
</dbReference>
<dbReference type="SUPFAM" id="SSF51197">
    <property type="entry name" value="Clavaminate synthase-like"/>
    <property type="match status" value="1"/>
</dbReference>
<dbReference type="Proteomes" id="UP000007875">
    <property type="component" value="Unassembled WGS sequence"/>
</dbReference>
<evidence type="ECO:0008006" key="4">
    <source>
        <dbReference type="Google" id="ProtNLM"/>
    </source>
</evidence>
<reference evidence="2" key="3">
    <citation type="submission" date="2025-09" db="UniProtKB">
        <authorList>
            <consortium name="Ensembl"/>
        </authorList>
    </citation>
    <scope>IDENTIFICATION</scope>
</reference>